<organism evidence="1 2">
    <name type="scientific">Micromonospora inaquosa</name>
    <dbReference type="NCBI Taxonomy" id="2203716"/>
    <lineage>
        <taxon>Bacteria</taxon>
        <taxon>Bacillati</taxon>
        <taxon>Actinomycetota</taxon>
        <taxon>Actinomycetes</taxon>
        <taxon>Micromonosporales</taxon>
        <taxon>Micromonosporaceae</taxon>
        <taxon>Micromonospora</taxon>
    </lineage>
</organism>
<sequence length="179" mass="19298">MNERDAALWWARIRSGGPQQVSAGGPTPAGLRRLVEADARAVWLIPNLPDSAGQAVLIEYGVPGSSMMDSKGTLRVLAATLRCCWPDPATDPWPGLPAFTGHVGQVLQRLVPARNKVSRQQLLSAGLRRLAVSGWVLLEGADTVRIGPRIASFGSLELSTLRELWRLIPDTAEDRSEGS</sequence>
<reference evidence="1 2" key="1">
    <citation type="submission" date="2018-05" db="EMBL/GenBank/DDBJ databases">
        <title>Micromonospora from Atacama Desert.</title>
        <authorList>
            <person name="Carro L."/>
            <person name="Goodfellow M."/>
            <person name="Klenk H.-P."/>
        </authorList>
    </citation>
    <scope>NUCLEOTIDE SEQUENCE [LARGE SCALE GENOMIC DNA]</scope>
    <source>
        <strain evidence="1 2">LB39</strain>
    </source>
</reference>
<dbReference type="Proteomes" id="UP000282312">
    <property type="component" value="Unassembled WGS sequence"/>
</dbReference>
<name>A0A3N9WXK3_9ACTN</name>
<accession>A0A3N9WXK3</accession>
<dbReference type="AlphaFoldDB" id="A0A3N9WXK3"/>
<evidence type="ECO:0000313" key="2">
    <source>
        <dbReference type="Proteomes" id="UP000282312"/>
    </source>
</evidence>
<proteinExistence type="predicted"/>
<dbReference type="OrthoDB" id="3818951at2"/>
<comment type="caution">
    <text evidence="1">The sequence shown here is derived from an EMBL/GenBank/DDBJ whole genome shotgun (WGS) entry which is preliminary data.</text>
</comment>
<gene>
    <name evidence="1" type="ORF">DLJ59_07095</name>
</gene>
<dbReference type="EMBL" id="QGSZ01000153">
    <property type="protein sequence ID" value="RQX05608.1"/>
    <property type="molecule type" value="Genomic_DNA"/>
</dbReference>
<keyword evidence="2" id="KW-1185">Reference proteome</keyword>
<protein>
    <submittedName>
        <fullName evidence="1">Uncharacterized protein</fullName>
    </submittedName>
</protein>
<evidence type="ECO:0000313" key="1">
    <source>
        <dbReference type="EMBL" id="RQX05608.1"/>
    </source>
</evidence>